<feature type="region of interest" description="Disordered" evidence="1">
    <location>
        <begin position="1"/>
        <end position="55"/>
    </location>
</feature>
<organism evidence="2 3">
    <name type="scientific">Cannabis sativa</name>
    <name type="common">Hemp</name>
    <name type="synonym">Marijuana</name>
    <dbReference type="NCBI Taxonomy" id="3483"/>
    <lineage>
        <taxon>Eukaryota</taxon>
        <taxon>Viridiplantae</taxon>
        <taxon>Streptophyta</taxon>
        <taxon>Embryophyta</taxon>
        <taxon>Tracheophyta</taxon>
        <taxon>Spermatophyta</taxon>
        <taxon>Magnoliopsida</taxon>
        <taxon>eudicotyledons</taxon>
        <taxon>Gunneridae</taxon>
        <taxon>Pentapetalae</taxon>
        <taxon>rosids</taxon>
        <taxon>fabids</taxon>
        <taxon>Rosales</taxon>
        <taxon>Cannabaceae</taxon>
        <taxon>Cannabis</taxon>
    </lineage>
</organism>
<reference evidence="2" key="1">
    <citation type="submission" date="2018-11" db="EMBL/GenBank/DDBJ databases">
        <authorList>
            <person name="Grassa J C."/>
        </authorList>
    </citation>
    <scope>NUCLEOTIDE SEQUENCE [LARGE SCALE GENOMIC DNA]</scope>
</reference>
<evidence type="ECO:0000256" key="1">
    <source>
        <dbReference type="SAM" id="MobiDB-lite"/>
    </source>
</evidence>
<keyword evidence="3" id="KW-1185">Reference proteome</keyword>
<reference evidence="2" key="2">
    <citation type="submission" date="2021-03" db="UniProtKB">
        <authorList>
            <consortium name="EnsemblPlants"/>
        </authorList>
    </citation>
    <scope>IDENTIFICATION</scope>
</reference>
<dbReference type="Proteomes" id="UP000596661">
    <property type="component" value="Chromosome 2"/>
</dbReference>
<dbReference type="Gramene" id="evm.model.02.1691">
    <property type="protein sequence ID" value="cds.evm.model.02.1691"/>
    <property type="gene ID" value="evm.TU.02.1691"/>
</dbReference>
<proteinExistence type="predicted"/>
<dbReference type="AlphaFoldDB" id="A0A803NUM8"/>
<evidence type="ECO:0000313" key="3">
    <source>
        <dbReference type="Proteomes" id="UP000596661"/>
    </source>
</evidence>
<sequence length="81" mass="9334">MRDLWSSYDLGTRREDESMPLVPRPTPMREKNAEESSQADADEREERQGVFAGPLNCRREKNLKPVLVCRSEGGEERDIRG</sequence>
<dbReference type="EMBL" id="UZAU01000214">
    <property type="status" value="NOT_ANNOTATED_CDS"/>
    <property type="molecule type" value="Genomic_DNA"/>
</dbReference>
<dbReference type="EnsemblPlants" id="evm.model.02.1691">
    <property type="protein sequence ID" value="cds.evm.model.02.1691"/>
    <property type="gene ID" value="evm.TU.02.1691"/>
</dbReference>
<evidence type="ECO:0000313" key="2">
    <source>
        <dbReference type="EnsemblPlants" id="cds.evm.model.02.1691"/>
    </source>
</evidence>
<protein>
    <submittedName>
        <fullName evidence="2">Uncharacterized protein</fullName>
    </submittedName>
</protein>
<name>A0A803NUM8_CANSA</name>
<accession>A0A803NUM8</accession>